<gene>
    <name evidence="2" type="ORF">JCM7686_2478</name>
</gene>
<dbReference type="Proteomes" id="UP000015480">
    <property type="component" value="Chromosome"/>
</dbReference>
<proteinExistence type="predicted"/>
<reference evidence="2 3" key="1">
    <citation type="journal article" date="2014" name="BMC Genomics">
        <title>Architecture and functions of a multipartite genome of the methylotrophic bacterium Paracoccus aminophilus JCM 7686, containing primary and secondary chromids.</title>
        <authorList>
            <person name="Dziewit L."/>
            <person name="Czarnecki J."/>
            <person name="Wibberg D."/>
            <person name="Radlinska M."/>
            <person name="Mrozek P."/>
            <person name="Szymczak M."/>
            <person name="Schluter A."/>
            <person name="Puhler A."/>
            <person name="Bartosik D."/>
        </authorList>
    </citation>
    <scope>NUCLEOTIDE SEQUENCE [LARGE SCALE GENOMIC DNA]</scope>
    <source>
        <strain evidence="2">JCM 7686</strain>
    </source>
</reference>
<dbReference type="HOGENOM" id="CLU_823572_0_0_5"/>
<evidence type="ECO:0000313" key="3">
    <source>
        <dbReference type="Proteomes" id="UP000015480"/>
    </source>
</evidence>
<dbReference type="STRING" id="1367847.JCM7686_2478"/>
<dbReference type="KEGG" id="pami:JCM7686_2478"/>
<dbReference type="RefSeq" id="WP_020951184.1">
    <property type="nucleotide sequence ID" value="NC_022041.1"/>
</dbReference>
<protein>
    <submittedName>
        <fullName evidence="2">Uncharacterized protein</fullName>
    </submittedName>
</protein>
<keyword evidence="1" id="KW-0472">Membrane</keyword>
<organism evidence="2 3">
    <name type="scientific">Paracoccus aminophilus JCM 7686</name>
    <dbReference type="NCBI Taxonomy" id="1367847"/>
    <lineage>
        <taxon>Bacteria</taxon>
        <taxon>Pseudomonadati</taxon>
        <taxon>Pseudomonadota</taxon>
        <taxon>Alphaproteobacteria</taxon>
        <taxon>Rhodobacterales</taxon>
        <taxon>Paracoccaceae</taxon>
        <taxon>Paracoccus</taxon>
    </lineage>
</organism>
<evidence type="ECO:0000313" key="2">
    <source>
        <dbReference type="EMBL" id="AGT09546.1"/>
    </source>
</evidence>
<dbReference type="eggNOG" id="ENOG502Z8FB">
    <property type="taxonomic scope" value="Bacteria"/>
</dbReference>
<sequence>MTALNQYQRLEAVGTWRETPKSQRRDVIVSVGDATLVLTDPRSDIPLAHWSLPAVVRLNPGKRPALYSPGAGDVDEKLEVEDDLMIAAIEKVHRAIDASRPNSGRMRASLLLSLGAVCLFAAVIWLPPAIVNHAAQVAPPAQRSEIGQMILGEIEQITGNACQRPAASAAARDFAERLLGPGHRVAVLPTKLDEAIRLPGPVTVIGSDLISGQHSPEVAAGYILAAEAIARRDDPLFTALRFAGPRAAFHLLTSGDLTRDALDGYGERLLKSPPAPADDERLLKLFEQAGVSSVPYARALDPTGEATLGLIEADPFRTALPAALLDDREWVALQQICDE</sequence>
<dbReference type="OrthoDB" id="7822309at2"/>
<accession>S5YWH4</accession>
<dbReference type="EMBL" id="CP006650">
    <property type="protein sequence ID" value="AGT09546.1"/>
    <property type="molecule type" value="Genomic_DNA"/>
</dbReference>
<name>S5YWH4_PARAH</name>
<feature type="transmembrane region" description="Helical" evidence="1">
    <location>
        <begin position="108"/>
        <end position="126"/>
    </location>
</feature>
<keyword evidence="3" id="KW-1185">Reference proteome</keyword>
<dbReference type="AlphaFoldDB" id="S5YWH4"/>
<keyword evidence="1" id="KW-1133">Transmembrane helix</keyword>
<evidence type="ECO:0000256" key="1">
    <source>
        <dbReference type="SAM" id="Phobius"/>
    </source>
</evidence>
<dbReference type="PATRIC" id="fig|1367847.3.peg.2480"/>
<keyword evidence="1" id="KW-0812">Transmembrane</keyword>